<dbReference type="GO" id="GO:0005741">
    <property type="term" value="C:mitochondrial outer membrane"/>
    <property type="evidence" value="ECO:0007669"/>
    <property type="project" value="TreeGrafter"/>
</dbReference>
<dbReference type="PROSITE" id="PS50209">
    <property type="entry name" value="CARD"/>
    <property type="match status" value="1"/>
</dbReference>
<evidence type="ECO:0000256" key="7">
    <source>
        <dbReference type="SAM" id="Coils"/>
    </source>
</evidence>
<sequence length="387" mass="44701">MDENDKLRLRGNFRYLVGQIRVSDIRDYLFEKRVLTEDDFEELEPGRRTERNAVRVLLMLLFKKGPNAYGLFCCALKESGYEHVVKTLDETELSHIIVESEDQLDSFFKEESMVAEFQRRLWNVTEVLERYKRDVDNLKKKLRTKEEFQKSYANLEKEIVEKGYSEEFVIECLNEYMTKVQQDYTDSSLPVAQKDNLSRQASPMIVLSHSRQKICQIAIELSKDIVLLMISEPNEMVPVPNRYAKTMRKTVRLMTQTKQEVFQSYTEKLLLTEANGFGVLKQVADEMFGVGHINWGRIVALFAFGGFVARNANENKMKSIVDYTGEYLGKYVAKYLGGWIEKQGGWDDFEKFFTETETQPSFGWQSLFLTAIGLTALAALASVKGST</sequence>
<protein>
    <recommendedName>
        <fullName evidence="9">CARD domain-containing protein</fullName>
    </recommendedName>
</protein>
<dbReference type="GO" id="GO:0042981">
    <property type="term" value="P:regulation of apoptotic process"/>
    <property type="evidence" value="ECO:0007669"/>
    <property type="project" value="InterPro"/>
</dbReference>
<evidence type="ECO:0000256" key="3">
    <source>
        <dbReference type="ARBA" id="ARBA00022692"/>
    </source>
</evidence>
<dbReference type="SUPFAM" id="SSF56854">
    <property type="entry name" value="Bcl-2 inhibitors of programmed cell death"/>
    <property type="match status" value="1"/>
</dbReference>
<dbReference type="PRINTS" id="PR01862">
    <property type="entry name" value="BCL2FAMILY"/>
</dbReference>
<dbReference type="GO" id="GO:0051400">
    <property type="term" value="F:BH domain binding"/>
    <property type="evidence" value="ECO:0007669"/>
    <property type="project" value="TreeGrafter"/>
</dbReference>
<dbReference type="InterPro" id="IPR036834">
    <property type="entry name" value="Bcl-2-like_sf"/>
</dbReference>
<dbReference type="EMBL" id="JAODUP010001225">
    <property type="protein sequence ID" value="KAK2140860.1"/>
    <property type="molecule type" value="Genomic_DNA"/>
</dbReference>
<comment type="caution">
    <text evidence="10">The sequence shown here is derived from an EMBL/GenBank/DDBJ whole genome shotgun (WGS) entry which is preliminary data.</text>
</comment>
<evidence type="ECO:0000256" key="4">
    <source>
        <dbReference type="ARBA" id="ARBA00022703"/>
    </source>
</evidence>
<keyword evidence="7" id="KW-0175">Coiled coil</keyword>
<dbReference type="Pfam" id="PF00619">
    <property type="entry name" value="CARD"/>
    <property type="match status" value="1"/>
</dbReference>
<accession>A0AAD9MPQ8</accession>
<evidence type="ECO:0000256" key="6">
    <source>
        <dbReference type="ARBA" id="ARBA00023136"/>
    </source>
</evidence>
<feature type="coiled-coil region" evidence="7">
    <location>
        <begin position="121"/>
        <end position="158"/>
    </location>
</feature>
<dbReference type="Gene3D" id="1.10.437.10">
    <property type="entry name" value="Blc2-like"/>
    <property type="match status" value="1"/>
</dbReference>
<dbReference type="SMART" id="SM00114">
    <property type="entry name" value="CARD"/>
    <property type="match status" value="1"/>
</dbReference>
<dbReference type="GO" id="GO:0012505">
    <property type="term" value="C:endomembrane system"/>
    <property type="evidence" value="ECO:0007669"/>
    <property type="project" value="UniProtKB-SubCell"/>
</dbReference>
<name>A0AAD9MPQ8_9ANNE</name>
<dbReference type="InterPro" id="IPR001315">
    <property type="entry name" value="CARD"/>
</dbReference>
<dbReference type="GO" id="GO:0008630">
    <property type="term" value="P:intrinsic apoptotic signaling pathway in response to DNA damage"/>
    <property type="evidence" value="ECO:0007669"/>
    <property type="project" value="TreeGrafter"/>
</dbReference>
<dbReference type="PANTHER" id="PTHR11256:SF47">
    <property type="entry name" value="BCL-2-LIKE PROTEIN 10"/>
    <property type="match status" value="1"/>
</dbReference>
<keyword evidence="6 8" id="KW-0472">Membrane</keyword>
<evidence type="ECO:0000259" key="9">
    <source>
        <dbReference type="PROSITE" id="PS50209"/>
    </source>
</evidence>
<reference evidence="10" key="1">
    <citation type="journal article" date="2023" name="Mol. Biol. Evol.">
        <title>Third-Generation Sequencing Reveals the Adaptive Role of the Epigenome in Three Deep-Sea Polychaetes.</title>
        <authorList>
            <person name="Perez M."/>
            <person name="Aroh O."/>
            <person name="Sun Y."/>
            <person name="Lan Y."/>
            <person name="Juniper S.K."/>
            <person name="Young C.R."/>
            <person name="Angers B."/>
            <person name="Qian P.Y."/>
        </authorList>
    </citation>
    <scope>NUCLEOTIDE SEQUENCE</scope>
    <source>
        <strain evidence="10">P08H-3</strain>
    </source>
</reference>
<dbReference type="SUPFAM" id="SSF47986">
    <property type="entry name" value="DEATH domain"/>
    <property type="match status" value="1"/>
</dbReference>
<gene>
    <name evidence="10" type="ORF">LSH36_1225g00027</name>
</gene>
<dbReference type="CDD" id="cd06845">
    <property type="entry name" value="Bcl-2_like"/>
    <property type="match status" value="1"/>
</dbReference>
<dbReference type="PANTHER" id="PTHR11256">
    <property type="entry name" value="BCL-2 RELATED"/>
    <property type="match status" value="1"/>
</dbReference>
<dbReference type="InterPro" id="IPR046371">
    <property type="entry name" value="Bcl-2_BH1-3"/>
</dbReference>
<comment type="similarity">
    <text evidence="2">Belongs to the Bcl-2 family.</text>
</comment>
<dbReference type="InterPro" id="IPR026298">
    <property type="entry name" value="Bcl-2_fam"/>
</dbReference>
<keyword evidence="5 8" id="KW-1133">Transmembrane helix</keyword>
<keyword evidence="3 8" id="KW-0812">Transmembrane</keyword>
<dbReference type="Pfam" id="PF00452">
    <property type="entry name" value="Bcl-2"/>
    <property type="match status" value="1"/>
</dbReference>
<dbReference type="SMART" id="SM00337">
    <property type="entry name" value="BCL"/>
    <property type="match status" value="1"/>
</dbReference>
<organism evidence="10 11">
    <name type="scientific">Paralvinella palmiformis</name>
    <dbReference type="NCBI Taxonomy" id="53620"/>
    <lineage>
        <taxon>Eukaryota</taxon>
        <taxon>Metazoa</taxon>
        <taxon>Spiralia</taxon>
        <taxon>Lophotrochozoa</taxon>
        <taxon>Annelida</taxon>
        <taxon>Polychaeta</taxon>
        <taxon>Sedentaria</taxon>
        <taxon>Canalipalpata</taxon>
        <taxon>Terebellida</taxon>
        <taxon>Terebelliformia</taxon>
        <taxon>Alvinellidae</taxon>
        <taxon>Paralvinella</taxon>
    </lineage>
</organism>
<dbReference type="GO" id="GO:0097192">
    <property type="term" value="P:extrinsic apoptotic signaling pathway in absence of ligand"/>
    <property type="evidence" value="ECO:0007669"/>
    <property type="project" value="TreeGrafter"/>
</dbReference>
<comment type="subcellular location">
    <subcellularLocation>
        <location evidence="1">Endomembrane system</location>
    </subcellularLocation>
</comment>
<feature type="transmembrane region" description="Helical" evidence="8">
    <location>
        <begin position="362"/>
        <end position="383"/>
    </location>
</feature>
<keyword evidence="4" id="KW-0053">Apoptosis</keyword>
<dbReference type="CDD" id="cd01671">
    <property type="entry name" value="CARD"/>
    <property type="match status" value="1"/>
</dbReference>
<evidence type="ECO:0000256" key="8">
    <source>
        <dbReference type="SAM" id="Phobius"/>
    </source>
</evidence>
<evidence type="ECO:0000313" key="11">
    <source>
        <dbReference type="Proteomes" id="UP001208570"/>
    </source>
</evidence>
<evidence type="ECO:0000256" key="5">
    <source>
        <dbReference type="ARBA" id="ARBA00022989"/>
    </source>
</evidence>
<dbReference type="InterPro" id="IPR002475">
    <property type="entry name" value="Bcl2-like"/>
</dbReference>
<evidence type="ECO:0000256" key="2">
    <source>
        <dbReference type="ARBA" id="ARBA00009458"/>
    </source>
</evidence>
<evidence type="ECO:0000256" key="1">
    <source>
        <dbReference type="ARBA" id="ARBA00004308"/>
    </source>
</evidence>
<dbReference type="AlphaFoldDB" id="A0AAD9MPQ8"/>
<dbReference type="GO" id="GO:0001836">
    <property type="term" value="P:release of cytochrome c from mitochondria"/>
    <property type="evidence" value="ECO:0007669"/>
    <property type="project" value="TreeGrafter"/>
</dbReference>
<evidence type="ECO:0000313" key="10">
    <source>
        <dbReference type="EMBL" id="KAK2140860.1"/>
    </source>
</evidence>
<feature type="domain" description="CARD" evidence="9">
    <location>
        <begin position="1"/>
        <end position="91"/>
    </location>
</feature>
<dbReference type="InterPro" id="IPR011029">
    <property type="entry name" value="DEATH-like_dom_sf"/>
</dbReference>
<dbReference type="Gene3D" id="1.10.533.10">
    <property type="entry name" value="Death Domain, Fas"/>
    <property type="match status" value="1"/>
</dbReference>
<dbReference type="PROSITE" id="PS50062">
    <property type="entry name" value="BCL2_FAMILY"/>
    <property type="match status" value="1"/>
</dbReference>
<dbReference type="Proteomes" id="UP001208570">
    <property type="component" value="Unassembled WGS sequence"/>
</dbReference>
<proteinExistence type="inferred from homology"/>
<keyword evidence="11" id="KW-1185">Reference proteome</keyword>